<dbReference type="STRING" id="930992.A0A0D0AM22"/>
<protein>
    <recommendedName>
        <fullName evidence="2">Probable vacuolar protein sorting-associated protein 16 homolog</fullName>
    </recommendedName>
</protein>
<dbReference type="FunCoup" id="A0A0D0AM22">
    <property type="interactions" value="786"/>
</dbReference>
<dbReference type="InterPro" id="IPR006926">
    <property type="entry name" value="Vps16_N"/>
</dbReference>
<dbReference type="Gene3D" id="1.10.150.780">
    <property type="entry name" value="Vps16, C-terminal region"/>
    <property type="match status" value="1"/>
</dbReference>
<dbReference type="GO" id="GO:0042144">
    <property type="term" value="P:vacuole fusion, non-autophagic"/>
    <property type="evidence" value="ECO:0007669"/>
    <property type="project" value="TreeGrafter"/>
</dbReference>
<evidence type="ECO:0000256" key="1">
    <source>
        <dbReference type="ARBA" id="ARBA00009250"/>
    </source>
</evidence>
<dbReference type="GO" id="GO:0005768">
    <property type="term" value="C:endosome"/>
    <property type="evidence" value="ECO:0007669"/>
    <property type="project" value="UniProtKB-ARBA"/>
</dbReference>
<name>A0A0D0AM22_9AGAM</name>
<keyword evidence="2" id="KW-0653">Protein transport</keyword>
<feature type="domain" description="Vps16 N-terminal" evidence="4">
    <location>
        <begin position="7"/>
        <end position="421"/>
    </location>
</feature>
<dbReference type="InParanoid" id="A0A0D0AM22"/>
<dbReference type="Pfam" id="PF04840">
    <property type="entry name" value="Vps16_C"/>
    <property type="match status" value="1"/>
</dbReference>
<keyword evidence="2" id="KW-0813">Transport</keyword>
<accession>A0A0D0AM22</accession>
<dbReference type="AlphaFoldDB" id="A0A0D0AM22"/>
<reference evidence="5 6" key="1">
    <citation type="submission" date="2014-04" db="EMBL/GenBank/DDBJ databases">
        <authorList>
            <consortium name="DOE Joint Genome Institute"/>
            <person name="Kuo A."/>
            <person name="Ruytinx J."/>
            <person name="Rineau F."/>
            <person name="Colpaert J."/>
            <person name="Kohler A."/>
            <person name="Nagy L.G."/>
            <person name="Floudas D."/>
            <person name="Copeland A."/>
            <person name="Barry K.W."/>
            <person name="Cichocki N."/>
            <person name="Veneault-Fourrey C."/>
            <person name="LaButti K."/>
            <person name="Lindquist E.A."/>
            <person name="Lipzen A."/>
            <person name="Lundell T."/>
            <person name="Morin E."/>
            <person name="Murat C."/>
            <person name="Sun H."/>
            <person name="Tunlid A."/>
            <person name="Henrissat B."/>
            <person name="Grigoriev I.V."/>
            <person name="Hibbett D.S."/>
            <person name="Martin F."/>
            <person name="Nordberg H.P."/>
            <person name="Cantor M.N."/>
            <person name="Hua S.X."/>
        </authorList>
    </citation>
    <scope>NUCLEOTIDE SEQUENCE [LARGE SCALE GENOMIC DNA]</scope>
    <source>
        <strain evidence="5 6">UH-Slu-Lm8-n1</strain>
    </source>
</reference>
<evidence type="ECO:0000259" key="4">
    <source>
        <dbReference type="Pfam" id="PF04841"/>
    </source>
</evidence>
<sequence length="845" mass="94318">MDTVQHPSATWEAVSNGIVFYRRQQLYTLPGKLPNIADYLIAGCKNGGPIALMRDTSKMVALGRGGPAFTKSQIQVYSPAGEGLLLFSWDQSRIVRFGWTFDERLVVLNEEGVYRLYDLQGDYQQFSVGSEEAELGIIDARIHENGLVALTGSLTLLEVKDWEGGRPLALANPGISEPPHSWAVIPPDQSISRHVEVLLSVDATILTVDNLESTDQRVARGPFLRVSPSPNGKFLALLTSAGLLWVVSSDFQRELVVLDTATVGAEGPVNQVEWCGNDAVLVTWKDLASLILPSRDNIAGETLRYLYFGATFVVTETDGARVMGQDVCDFIQKVPVSSVSIFRPGSTSSSAILFAAWESFVQRSPKADENIRSIRSDLAAAVNECIDAAGHEWDPHWQRKLLSAAKFGWGFLDLYNPTDFIAMGQALKVLNAVRYYEIGIPLTYSEYQYVSPAHLINRLTSRNLHLLAIRVSSFLSLKPDVVLKHWASVKIARSKSSAVDGEDDEVCRLIVDKFEKLGGGEVSYADIARRAWEVGRTGLATKLLDHETRASDQVPLLLTMKEDNLALVKAVDSGDTDLVYHVLLHLYKRLPLGSFFKLIEDGGDQLAPASKLLQVYARELNREMLRDFYYSDDRRVESATLALDEAAQMTDPHAVMTAVNAAEKFFSEDKDRPFEAKMMNESVRLLALQQQYEKDSDGKIKFFGQSVSETIRTCISNNMSKKADRVKSEFKVPDKRFWYLKLHALTAMRDFDALDAFARSKRSPIGYEAFVRHLVETGHLKQAALYVMRCDGPKRVGLYVLCEDWRAAGRECKERGDKKGMEQLRKSCPNSLIARELDQLMASMK</sequence>
<reference evidence="6" key="2">
    <citation type="submission" date="2015-01" db="EMBL/GenBank/DDBJ databases">
        <title>Evolutionary Origins and Diversification of the Mycorrhizal Mutualists.</title>
        <authorList>
            <consortium name="DOE Joint Genome Institute"/>
            <consortium name="Mycorrhizal Genomics Consortium"/>
            <person name="Kohler A."/>
            <person name="Kuo A."/>
            <person name="Nagy L.G."/>
            <person name="Floudas D."/>
            <person name="Copeland A."/>
            <person name="Barry K.W."/>
            <person name="Cichocki N."/>
            <person name="Veneault-Fourrey C."/>
            <person name="LaButti K."/>
            <person name="Lindquist E.A."/>
            <person name="Lipzen A."/>
            <person name="Lundell T."/>
            <person name="Morin E."/>
            <person name="Murat C."/>
            <person name="Riley R."/>
            <person name="Ohm R."/>
            <person name="Sun H."/>
            <person name="Tunlid A."/>
            <person name="Henrissat B."/>
            <person name="Grigoriev I.V."/>
            <person name="Hibbett D.S."/>
            <person name="Martin F."/>
        </authorList>
    </citation>
    <scope>NUCLEOTIDE SEQUENCE [LARGE SCALE GENOMIC DNA]</scope>
    <source>
        <strain evidence="6">UH-Slu-Lm8-n1</strain>
    </source>
</reference>
<feature type="domain" description="Vps16 C-terminal" evidence="3">
    <location>
        <begin position="522"/>
        <end position="830"/>
    </location>
</feature>
<dbReference type="Proteomes" id="UP000054485">
    <property type="component" value="Unassembled WGS sequence"/>
</dbReference>
<dbReference type="EMBL" id="KN836062">
    <property type="protein sequence ID" value="KIK32973.1"/>
    <property type="molecule type" value="Genomic_DNA"/>
</dbReference>
<evidence type="ECO:0000256" key="2">
    <source>
        <dbReference type="PIRNR" id="PIRNR007949"/>
    </source>
</evidence>
<evidence type="ECO:0000259" key="3">
    <source>
        <dbReference type="Pfam" id="PF04840"/>
    </source>
</evidence>
<organism evidence="5 6">
    <name type="scientific">Suillus luteus UH-Slu-Lm8-n1</name>
    <dbReference type="NCBI Taxonomy" id="930992"/>
    <lineage>
        <taxon>Eukaryota</taxon>
        <taxon>Fungi</taxon>
        <taxon>Dikarya</taxon>
        <taxon>Basidiomycota</taxon>
        <taxon>Agaricomycotina</taxon>
        <taxon>Agaricomycetes</taxon>
        <taxon>Agaricomycetidae</taxon>
        <taxon>Boletales</taxon>
        <taxon>Suillineae</taxon>
        <taxon>Suillaceae</taxon>
        <taxon>Suillus</taxon>
    </lineage>
</organism>
<evidence type="ECO:0000313" key="6">
    <source>
        <dbReference type="Proteomes" id="UP000054485"/>
    </source>
</evidence>
<dbReference type="PIRSF" id="PIRSF007949">
    <property type="entry name" value="VPS16"/>
    <property type="match status" value="1"/>
</dbReference>
<dbReference type="GO" id="GO:0030897">
    <property type="term" value="C:HOPS complex"/>
    <property type="evidence" value="ECO:0007669"/>
    <property type="project" value="TreeGrafter"/>
</dbReference>
<dbReference type="PANTHER" id="PTHR12811">
    <property type="entry name" value="VACUOLAR PROTEIN SORTING VPS16"/>
    <property type="match status" value="1"/>
</dbReference>
<dbReference type="GO" id="GO:0016197">
    <property type="term" value="P:endosomal transport"/>
    <property type="evidence" value="ECO:0007669"/>
    <property type="project" value="TreeGrafter"/>
</dbReference>
<dbReference type="PANTHER" id="PTHR12811:SF0">
    <property type="entry name" value="VACUOLAR PROTEIN SORTING-ASSOCIATED PROTEIN 16 HOMOLOG"/>
    <property type="match status" value="1"/>
</dbReference>
<keyword evidence="6" id="KW-1185">Reference proteome</keyword>
<dbReference type="Pfam" id="PF04841">
    <property type="entry name" value="Vps16_N"/>
    <property type="match status" value="1"/>
</dbReference>
<evidence type="ECO:0000313" key="5">
    <source>
        <dbReference type="EMBL" id="KIK32973.1"/>
    </source>
</evidence>
<dbReference type="InterPro" id="IPR006925">
    <property type="entry name" value="Vps16_C"/>
</dbReference>
<dbReference type="InterPro" id="IPR038132">
    <property type="entry name" value="Vps16_C_sf"/>
</dbReference>
<dbReference type="GO" id="GO:0006886">
    <property type="term" value="P:intracellular protein transport"/>
    <property type="evidence" value="ECO:0007669"/>
    <property type="project" value="InterPro"/>
</dbReference>
<dbReference type="InterPro" id="IPR016534">
    <property type="entry name" value="VPS16"/>
</dbReference>
<comment type="similarity">
    <text evidence="1 2">Belongs to the VPS16 family.</text>
</comment>
<proteinExistence type="inferred from homology"/>
<comment type="function">
    <text evidence="2">Essential for vacuolar protein sorting. Required for vacuole biogenesis, stability and to maintain vacuole morphology.</text>
</comment>
<dbReference type="GO" id="GO:0003779">
    <property type="term" value="F:actin binding"/>
    <property type="evidence" value="ECO:0007669"/>
    <property type="project" value="TreeGrafter"/>
</dbReference>
<gene>
    <name evidence="5" type="ORF">CY34DRAFT_813942</name>
</gene>
<dbReference type="OrthoDB" id="1792at2759"/>
<dbReference type="HOGENOM" id="CLU_008909_1_0_1"/>
<dbReference type="SUPFAM" id="SSF69322">
    <property type="entry name" value="Tricorn protease domain 2"/>
    <property type="match status" value="1"/>
</dbReference>